<dbReference type="Proteomes" id="UP001140502">
    <property type="component" value="Unassembled WGS sequence"/>
</dbReference>
<organism evidence="2 3">
    <name type="scientific">Fusarium piperis</name>
    <dbReference type="NCBI Taxonomy" id="1435070"/>
    <lineage>
        <taxon>Eukaryota</taxon>
        <taxon>Fungi</taxon>
        <taxon>Dikarya</taxon>
        <taxon>Ascomycota</taxon>
        <taxon>Pezizomycotina</taxon>
        <taxon>Sordariomycetes</taxon>
        <taxon>Hypocreomycetidae</taxon>
        <taxon>Hypocreales</taxon>
        <taxon>Nectriaceae</taxon>
        <taxon>Fusarium</taxon>
        <taxon>Fusarium solani species complex</taxon>
    </lineage>
</organism>
<sequence>MSNYEQITKQAEQDLNTYQAKTGNSRRQDVGNAGVNPLVENQFEGARVEFGDELNTNRGYNKQIRPSESGVLDDRGRQARGEQYGGEGGPVDKPNKSHQQQIGQNDNDIVGGRVPQTSGLGSAKDIASQGREATRANVGRNPLGPGGSQFKGSDYYQPEGVPDSISAEGWVAPDSVTQESKESERP</sequence>
<proteinExistence type="predicted"/>
<gene>
    <name evidence="2" type="ORF">N0V84_002424</name>
</gene>
<comment type="caution">
    <text evidence="2">The sequence shown here is derived from an EMBL/GenBank/DDBJ whole genome shotgun (WGS) entry which is preliminary data.</text>
</comment>
<reference evidence="2" key="1">
    <citation type="submission" date="2022-10" db="EMBL/GenBank/DDBJ databases">
        <title>Tapping the CABI collections for fungal endophytes: first genome assemblies for Collariella, Neodidymelliopsis, Ascochyta clinopodiicola, Didymella pomorum, Didymosphaeria variabile, Neocosmospora piperis and Neocucurbitaria cava.</title>
        <authorList>
            <person name="Hill R."/>
        </authorList>
    </citation>
    <scope>NUCLEOTIDE SEQUENCE</scope>
    <source>
        <strain evidence="2">IMI 366586</strain>
    </source>
</reference>
<protein>
    <submittedName>
        <fullName evidence="2">Uncharacterized protein</fullName>
    </submittedName>
</protein>
<accession>A0A9W8WK32</accession>
<evidence type="ECO:0000256" key="1">
    <source>
        <dbReference type="SAM" id="MobiDB-lite"/>
    </source>
</evidence>
<feature type="compositionally biased region" description="Polar residues" evidence="1">
    <location>
        <begin position="1"/>
        <end position="25"/>
    </location>
</feature>
<evidence type="ECO:0000313" key="2">
    <source>
        <dbReference type="EMBL" id="KAJ4327162.1"/>
    </source>
</evidence>
<dbReference type="AlphaFoldDB" id="A0A9W8WK32"/>
<feature type="region of interest" description="Disordered" evidence="1">
    <location>
        <begin position="50"/>
        <end position="186"/>
    </location>
</feature>
<feature type="compositionally biased region" description="Polar residues" evidence="1">
    <location>
        <begin position="54"/>
        <end position="66"/>
    </location>
</feature>
<feature type="compositionally biased region" description="Polar residues" evidence="1">
    <location>
        <begin position="97"/>
        <end position="107"/>
    </location>
</feature>
<name>A0A9W8WK32_9HYPO</name>
<dbReference type="EMBL" id="JAPEUR010000029">
    <property type="protein sequence ID" value="KAJ4327162.1"/>
    <property type="molecule type" value="Genomic_DNA"/>
</dbReference>
<feature type="region of interest" description="Disordered" evidence="1">
    <location>
        <begin position="1"/>
        <end position="37"/>
    </location>
</feature>
<dbReference type="OrthoDB" id="3359339at2759"/>
<keyword evidence="3" id="KW-1185">Reference proteome</keyword>
<evidence type="ECO:0000313" key="3">
    <source>
        <dbReference type="Proteomes" id="UP001140502"/>
    </source>
</evidence>